<protein>
    <submittedName>
        <fullName evidence="1">Uncharacterized protein</fullName>
    </submittedName>
</protein>
<evidence type="ECO:0000313" key="1">
    <source>
        <dbReference type="EMBL" id="KAJ8617627.1"/>
    </source>
</evidence>
<sequence length="168" mass="19934">MLSDRRKKYRSCDLFFSGDVEYEILERRVMDDDLQRIVNMGNRICTCRRWQLDGVPCIHAMTAIAHRREQSEDYCHVCYIVSTYKTCYESIIHPLLDKRMWEHFGTTPILPPHDRRPPGRPQVNRRKGPNETTMSSQRWVRRRQMVKCGLCGRFGHNMKTCKELINAS</sequence>
<evidence type="ECO:0000313" key="2">
    <source>
        <dbReference type="Proteomes" id="UP001234297"/>
    </source>
</evidence>
<name>A0ACC2K9J5_PERAE</name>
<accession>A0ACC2K9J5</accession>
<dbReference type="Proteomes" id="UP001234297">
    <property type="component" value="Chromosome 4"/>
</dbReference>
<comment type="caution">
    <text evidence="1">The sequence shown here is derived from an EMBL/GenBank/DDBJ whole genome shotgun (WGS) entry which is preliminary data.</text>
</comment>
<proteinExistence type="predicted"/>
<organism evidence="1 2">
    <name type="scientific">Persea americana</name>
    <name type="common">Avocado</name>
    <dbReference type="NCBI Taxonomy" id="3435"/>
    <lineage>
        <taxon>Eukaryota</taxon>
        <taxon>Viridiplantae</taxon>
        <taxon>Streptophyta</taxon>
        <taxon>Embryophyta</taxon>
        <taxon>Tracheophyta</taxon>
        <taxon>Spermatophyta</taxon>
        <taxon>Magnoliopsida</taxon>
        <taxon>Magnoliidae</taxon>
        <taxon>Laurales</taxon>
        <taxon>Lauraceae</taxon>
        <taxon>Persea</taxon>
    </lineage>
</organism>
<gene>
    <name evidence="1" type="ORF">MRB53_013813</name>
</gene>
<dbReference type="EMBL" id="CM056812">
    <property type="protein sequence ID" value="KAJ8617627.1"/>
    <property type="molecule type" value="Genomic_DNA"/>
</dbReference>
<keyword evidence="2" id="KW-1185">Reference proteome</keyword>
<reference evidence="1 2" key="1">
    <citation type="journal article" date="2022" name="Hortic Res">
        <title>A haplotype resolved chromosomal level avocado genome allows analysis of novel avocado genes.</title>
        <authorList>
            <person name="Nath O."/>
            <person name="Fletcher S.J."/>
            <person name="Hayward A."/>
            <person name="Shaw L.M."/>
            <person name="Masouleh A.K."/>
            <person name="Furtado A."/>
            <person name="Henry R.J."/>
            <person name="Mitter N."/>
        </authorList>
    </citation>
    <scope>NUCLEOTIDE SEQUENCE [LARGE SCALE GENOMIC DNA]</scope>
    <source>
        <strain evidence="2">cv. Hass</strain>
    </source>
</reference>